<proteinExistence type="predicted"/>
<dbReference type="Gene3D" id="2.130.10.10">
    <property type="entry name" value="YVTN repeat-like/Quinoprotein amine dehydrogenase"/>
    <property type="match status" value="1"/>
</dbReference>
<evidence type="ECO:0000259" key="2">
    <source>
        <dbReference type="Pfam" id="PF07833"/>
    </source>
</evidence>
<evidence type="ECO:0000256" key="1">
    <source>
        <dbReference type="SAM" id="SignalP"/>
    </source>
</evidence>
<accession>A0ABS5CFT3</accession>
<evidence type="ECO:0000313" key="4">
    <source>
        <dbReference type="EMBL" id="MBP3964714.1"/>
    </source>
</evidence>
<evidence type="ECO:0000259" key="3">
    <source>
        <dbReference type="Pfam" id="PF13360"/>
    </source>
</evidence>
<keyword evidence="5" id="KW-1185">Reference proteome</keyword>
<dbReference type="InterPro" id="IPR011047">
    <property type="entry name" value="Quinoprotein_ADH-like_sf"/>
</dbReference>
<feature type="chain" id="PRO_5045639062" evidence="1">
    <location>
        <begin position="25"/>
        <end position="569"/>
    </location>
</feature>
<protein>
    <submittedName>
        <fullName evidence="4">PQQ-binding-like beta-propeller repeat protein</fullName>
    </submittedName>
</protein>
<dbReference type="SMART" id="SM00564">
    <property type="entry name" value="PQQ"/>
    <property type="match status" value="4"/>
</dbReference>
<dbReference type="RefSeq" id="WP_210660552.1">
    <property type="nucleotide sequence ID" value="NZ_JAGKSP010000007.1"/>
</dbReference>
<name>A0ABS5CFT3_9BACL</name>
<evidence type="ECO:0000313" key="5">
    <source>
        <dbReference type="Proteomes" id="UP000673394"/>
    </source>
</evidence>
<dbReference type="InterPro" id="IPR018391">
    <property type="entry name" value="PQQ_b-propeller_rpt"/>
</dbReference>
<dbReference type="Pfam" id="PF13360">
    <property type="entry name" value="PQQ_2"/>
    <property type="match status" value="1"/>
</dbReference>
<feature type="domain" description="Pyrrolo-quinoline quinone repeat" evidence="3">
    <location>
        <begin position="55"/>
        <end position="246"/>
    </location>
</feature>
<dbReference type="PANTHER" id="PTHR34512:SF30">
    <property type="entry name" value="OUTER MEMBRANE PROTEIN ASSEMBLY FACTOR BAMB"/>
    <property type="match status" value="1"/>
</dbReference>
<dbReference type="PANTHER" id="PTHR34512">
    <property type="entry name" value="CELL SURFACE PROTEIN"/>
    <property type="match status" value="1"/>
</dbReference>
<dbReference type="EMBL" id="JAGKSP010000007">
    <property type="protein sequence ID" value="MBP3964714.1"/>
    <property type="molecule type" value="Genomic_DNA"/>
</dbReference>
<dbReference type="Proteomes" id="UP000673394">
    <property type="component" value="Unassembled WGS sequence"/>
</dbReference>
<dbReference type="InterPro" id="IPR015943">
    <property type="entry name" value="WD40/YVTN_repeat-like_dom_sf"/>
</dbReference>
<keyword evidence="1" id="KW-0732">Signal</keyword>
<dbReference type="SUPFAM" id="SSF55383">
    <property type="entry name" value="Copper amine oxidase, domain N"/>
    <property type="match status" value="1"/>
</dbReference>
<dbReference type="InterPro" id="IPR012854">
    <property type="entry name" value="Cu_amine_oxidase-like_N"/>
</dbReference>
<dbReference type="Pfam" id="PF07833">
    <property type="entry name" value="Cu_amine_oxidN1"/>
    <property type="match status" value="1"/>
</dbReference>
<dbReference type="InterPro" id="IPR002372">
    <property type="entry name" value="PQQ_rpt_dom"/>
</dbReference>
<gene>
    <name evidence="4" type="ORF">I8J30_18505</name>
</gene>
<feature type="signal peptide" evidence="1">
    <location>
        <begin position="1"/>
        <end position="24"/>
    </location>
</feature>
<dbReference type="InterPro" id="IPR036582">
    <property type="entry name" value="Mao_N_sf"/>
</dbReference>
<sequence length="569" mass="61150">MKSWKHTTLALVAAGMIMSSTAVAAASAQTNPDPNASYDGQEMPAASNKVPFTKPVWTVELDKPTIENSYQAPIVIDNGTFYTIKAGVLQARSIQTGKLVWFNGTKLQAGAIQLQNGSLYVSGQDGAVYQVAAKTGTAKRIYQANKKSTFSQFKVEGNTLYFASSLGLVSVNLATGHEKWRNTDVNSIPAKVGGKLLVMAMESGAITVTTTYAIDEATGKTIWRLAGSHSHVLKVDGEKLYFENDWPKYDTAKFLVELDVVDLQTGKVIDTKSFVPVKQGEDPMYQYATKLVIDGDEVYVSTKDHQVYHYNLNADPSVVKPEIIADEGTWIAGPYNGKLIYKNGDNIGLHARKIVDHSPVYYQGPDNPASRVDLIDSGLYVGQTDGEVYALNVATGKALSRYQTSARSYGPFQVAGDKLLVQAEGKLYAFTLPAELRKPISGTGLGTGAFTKANASLSINGELKKFEPSMMSTSNRMLVPLRFLVSEIGAATSYNAQTKQTTVTRGDRSIILAEGAPFATVGGGQTALSYAPVVLGGSLYIPVSDIGKLLGVTVTWNGGTRTVEVSTKN</sequence>
<feature type="domain" description="Copper amine oxidase-like N-terminal" evidence="2">
    <location>
        <begin position="459"/>
        <end position="564"/>
    </location>
</feature>
<dbReference type="Gene3D" id="3.30.457.10">
    <property type="entry name" value="Copper amine oxidase-like, N-terminal domain"/>
    <property type="match status" value="1"/>
</dbReference>
<reference evidence="4 5" key="1">
    <citation type="submission" date="2021-04" db="EMBL/GenBank/DDBJ databases">
        <title>Paenibacillus sp. DLE-14 whole genome sequence.</title>
        <authorList>
            <person name="Ham Y.J."/>
        </authorList>
    </citation>
    <scope>NUCLEOTIDE SEQUENCE [LARGE SCALE GENOMIC DNA]</scope>
    <source>
        <strain evidence="4 5">DLE-14</strain>
    </source>
</reference>
<comment type="caution">
    <text evidence="4">The sequence shown here is derived from an EMBL/GenBank/DDBJ whole genome shotgun (WGS) entry which is preliminary data.</text>
</comment>
<organism evidence="4 5">
    <name type="scientific">Paenibacillus lignilyticus</name>
    <dbReference type="NCBI Taxonomy" id="1172615"/>
    <lineage>
        <taxon>Bacteria</taxon>
        <taxon>Bacillati</taxon>
        <taxon>Bacillota</taxon>
        <taxon>Bacilli</taxon>
        <taxon>Bacillales</taxon>
        <taxon>Paenibacillaceae</taxon>
        <taxon>Paenibacillus</taxon>
    </lineage>
</organism>
<dbReference type="Gene3D" id="2.40.10.480">
    <property type="match status" value="1"/>
</dbReference>
<dbReference type="SUPFAM" id="SSF50998">
    <property type="entry name" value="Quinoprotein alcohol dehydrogenase-like"/>
    <property type="match status" value="1"/>
</dbReference>